<evidence type="ECO:0000256" key="3">
    <source>
        <dbReference type="ARBA" id="ARBA00023163"/>
    </source>
</evidence>
<dbReference type="PROSITE" id="PS01124">
    <property type="entry name" value="HTH_ARAC_FAMILY_2"/>
    <property type="match status" value="1"/>
</dbReference>
<name>A0A0R2LBJ4_9LACO</name>
<keyword evidence="2" id="KW-0238">DNA-binding</keyword>
<evidence type="ECO:0000259" key="4">
    <source>
        <dbReference type="PROSITE" id="PS01124"/>
    </source>
</evidence>
<dbReference type="PATRIC" id="fig|993692.3.peg.366"/>
<dbReference type="PANTHER" id="PTHR43280">
    <property type="entry name" value="ARAC-FAMILY TRANSCRIPTIONAL REGULATOR"/>
    <property type="match status" value="1"/>
</dbReference>
<keyword evidence="1" id="KW-0805">Transcription regulation</keyword>
<dbReference type="Gene3D" id="2.60.120.10">
    <property type="entry name" value="Jelly Rolls"/>
    <property type="match status" value="1"/>
</dbReference>
<dbReference type="InterPro" id="IPR037923">
    <property type="entry name" value="HTH-like"/>
</dbReference>
<gene>
    <name evidence="5" type="ORF">IV57_GL000361</name>
</gene>
<dbReference type="Pfam" id="PF12833">
    <property type="entry name" value="HTH_18"/>
    <property type="match status" value="1"/>
</dbReference>
<dbReference type="EMBL" id="JQCF01000010">
    <property type="protein sequence ID" value="KRN99305.1"/>
    <property type="molecule type" value="Genomic_DNA"/>
</dbReference>
<dbReference type="SUPFAM" id="SSF51215">
    <property type="entry name" value="Regulatory protein AraC"/>
    <property type="match status" value="1"/>
</dbReference>
<dbReference type="InterPro" id="IPR003313">
    <property type="entry name" value="AraC-bd"/>
</dbReference>
<evidence type="ECO:0000256" key="1">
    <source>
        <dbReference type="ARBA" id="ARBA00023015"/>
    </source>
</evidence>
<dbReference type="InterPro" id="IPR009057">
    <property type="entry name" value="Homeodomain-like_sf"/>
</dbReference>
<dbReference type="Gene3D" id="1.10.10.60">
    <property type="entry name" value="Homeodomain-like"/>
    <property type="match status" value="2"/>
</dbReference>
<dbReference type="GO" id="GO:0003700">
    <property type="term" value="F:DNA-binding transcription factor activity"/>
    <property type="evidence" value="ECO:0007669"/>
    <property type="project" value="InterPro"/>
</dbReference>
<dbReference type="PANTHER" id="PTHR43280:SF28">
    <property type="entry name" value="HTH-TYPE TRANSCRIPTIONAL ACTIVATOR RHAS"/>
    <property type="match status" value="1"/>
</dbReference>
<keyword evidence="6" id="KW-1185">Reference proteome</keyword>
<dbReference type="Proteomes" id="UP000051006">
    <property type="component" value="Unassembled WGS sequence"/>
</dbReference>
<dbReference type="InterPro" id="IPR018060">
    <property type="entry name" value="HTH_AraC"/>
</dbReference>
<keyword evidence="3" id="KW-0804">Transcription</keyword>
<accession>A0A0R2LBJ4</accession>
<dbReference type="SUPFAM" id="SSF46689">
    <property type="entry name" value="Homeodomain-like"/>
    <property type="match status" value="1"/>
</dbReference>
<reference evidence="5 6" key="1">
    <citation type="journal article" date="2015" name="Genome Announc.">
        <title>Expanding the biotechnology potential of lactobacilli through comparative genomics of 213 strains and associated genera.</title>
        <authorList>
            <person name="Sun Z."/>
            <person name="Harris H.M."/>
            <person name="McCann A."/>
            <person name="Guo C."/>
            <person name="Argimon S."/>
            <person name="Zhang W."/>
            <person name="Yang X."/>
            <person name="Jeffery I.B."/>
            <person name="Cooney J.C."/>
            <person name="Kagawa T.F."/>
            <person name="Liu W."/>
            <person name="Song Y."/>
            <person name="Salvetti E."/>
            <person name="Wrobel A."/>
            <person name="Rasinkangas P."/>
            <person name="Parkhill J."/>
            <person name="Rea M.C."/>
            <person name="O'Sullivan O."/>
            <person name="Ritari J."/>
            <person name="Douillard F.P."/>
            <person name="Paul Ross R."/>
            <person name="Yang R."/>
            <person name="Briner A.E."/>
            <person name="Felis G.E."/>
            <person name="de Vos W.M."/>
            <person name="Barrangou R."/>
            <person name="Klaenhammer T.R."/>
            <person name="Caufield P.W."/>
            <person name="Cui Y."/>
            <person name="Zhang H."/>
            <person name="O'Toole P.W."/>
        </authorList>
    </citation>
    <scope>NUCLEOTIDE SEQUENCE [LARGE SCALE GENOMIC DNA]</scope>
    <source>
        <strain evidence="5 6">DSM 24716</strain>
    </source>
</reference>
<feature type="domain" description="HTH araC/xylS-type" evidence="4">
    <location>
        <begin position="242"/>
        <end position="339"/>
    </location>
</feature>
<dbReference type="GO" id="GO:0043565">
    <property type="term" value="F:sequence-specific DNA binding"/>
    <property type="evidence" value="ECO:0007669"/>
    <property type="project" value="InterPro"/>
</dbReference>
<dbReference type="SMART" id="SM00342">
    <property type="entry name" value="HTH_ARAC"/>
    <property type="match status" value="1"/>
</dbReference>
<protein>
    <recommendedName>
        <fullName evidence="4">HTH araC/xylS-type domain-containing protein</fullName>
    </recommendedName>
</protein>
<evidence type="ECO:0000256" key="2">
    <source>
        <dbReference type="ARBA" id="ARBA00023125"/>
    </source>
</evidence>
<comment type="caution">
    <text evidence="5">The sequence shown here is derived from an EMBL/GenBank/DDBJ whole genome shotgun (WGS) entry which is preliminary data.</text>
</comment>
<dbReference type="AlphaFoldDB" id="A0A0R2LBJ4"/>
<organism evidence="5 6">
    <name type="scientific">Companilactobacillus kimchiensis</name>
    <dbReference type="NCBI Taxonomy" id="993692"/>
    <lineage>
        <taxon>Bacteria</taxon>
        <taxon>Bacillati</taxon>
        <taxon>Bacillota</taxon>
        <taxon>Bacilli</taxon>
        <taxon>Lactobacillales</taxon>
        <taxon>Lactobacillaceae</taxon>
        <taxon>Companilactobacillus</taxon>
    </lineage>
</organism>
<proteinExistence type="predicted"/>
<dbReference type="STRING" id="993692.IV57_GL000361"/>
<sequence>MFLFNNSQTLTVIFQLGGDKFMKNQNFSKLNNTVNSKGLTINTTEPISIFYKKKSADKILYTMVKNGQINSFEAQDYQAMHQDKDFELMFVLQGSLTNYLENQQVSFKAGEGCFLNPQIKHTESLDNNCMVMFINLSVSLLSQLLPELKTDTQIYSFLKYNLKQDNNWQRNYLKFSRIMPSTNKSLDILLDVLQQEIASQKIGSHYLQLGLILRLLSELNEKNHFTLNSVSFELSKDDYLVDQIIHIIKKGYGCVTRQELEEKLHYNPEYMNRLLKERTNLTITGFSQKIKINAAEEFLTTTDLTIKVIAERLEFSSEIYFYHYFKKHVLLSPNAFRQKFKIKKAAKLPFEKY</sequence>
<evidence type="ECO:0000313" key="5">
    <source>
        <dbReference type="EMBL" id="KRN99305.1"/>
    </source>
</evidence>
<dbReference type="Pfam" id="PF02311">
    <property type="entry name" value="AraC_binding"/>
    <property type="match status" value="1"/>
</dbReference>
<evidence type="ECO:0000313" key="6">
    <source>
        <dbReference type="Proteomes" id="UP000051006"/>
    </source>
</evidence>
<dbReference type="InterPro" id="IPR014710">
    <property type="entry name" value="RmlC-like_jellyroll"/>
</dbReference>